<organism evidence="11 12">
    <name type="scientific">Anaeramoeba flamelloides</name>
    <dbReference type="NCBI Taxonomy" id="1746091"/>
    <lineage>
        <taxon>Eukaryota</taxon>
        <taxon>Metamonada</taxon>
        <taxon>Anaeramoebidae</taxon>
        <taxon>Anaeramoeba</taxon>
    </lineage>
</organism>
<evidence type="ECO:0000256" key="2">
    <source>
        <dbReference type="ARBA" id="ARBA00022443"/>
    </source>
</evidence>
<dbReference type="InterPro" id="IPR043162">
    <property type="entry name" value="DOCK_C_lobe_C"/>
</dbReference>
<evidence type="ECO:0000256" key="4">
    <source>
        <dbReference type="PROSITE-ProRule" id="PRU00192"/>
    </source>
</evidence>
<dbReference type="GO" id="GO:0007264">
    <property type="term" value="P:small GTPase-mediated signal transduction"/>
    <property type="evidence" value="ECO:0007669"/>
    <property type="project" value="InterPro"/>
</dbReference>
<dbReference type="Pfam" id="PF16172">
    <property type="entry name" value="DOCK_N"/>
    <property type="match status" value="1"/>
</dbReference>
<dbReference type="Pfam" id="PF23554">
    <property type="entry name" value="TPR_DOCK"/>
    <property type="match status" value="2"/>
</dbReference>
<dbReference type="SMART" id="SM00326">
    <property type="entry name" value="SH3"/>
    <property type="match status" value="1"/>
</dbReference>
<sequence>MSETWTALDIIGVSMYKYIAQEKYQLALSFGTIVEITSQHRGWYYGKSFESNKLGIFPSNYIKIFEGELPKKKELEKSEFHPLIEADPTTKELDTSLIEYHYLIKTRSIPNFAFQFRFFWQQIENLLKIRKIFMTKGLPKQVYEGYRKNILAIIDLTNNRLKKTQLRDSNSNKLIDERTVPILELHDLYVNTTSKGMNTSNSSKKFTSTVNFQFEFKQITTAIEEELELHFFLYQKESKTVLSEEFVIFLGKDKKPILEKTKKLSALFIDIGSEEQHSLYLVCRVIRIGSLIFQSKKDSNKMYRRPYSSGVEQLANQGFMLIGEEISTKELKTFIPSSENTFINLHDLLLDDNYKIDLDSSTKINVSLRVIFDSLDKLLSKGKNNNSVDISNNLLIPKLSLPKIVLPTYHRDDLYLELHKGDFPSMKAKNVQLIISVIKINVMNKYRCIVVPESKNPVNEYKTVVYYHRTDPAWNEIVKLTFSEEMYKTCEIYFELKSCTHDKNNDKVFCFGFLKLWENDNIIGQETRKIKLYKLRKKKDKEIIAPNGDFKDTKNSIELSVRVCSTIQTQNKILNKILKLRKLVNNSTNIKQEELEPYVFILQQLKTIPTIIINYLDKILDSLFYALVLGSNNLSLAAFQAMASVWGSIIENKDLNYQVLIQAYLQHRFTLSENNEERDDKMSNIIASSYQFLIDHLMYILEIVIKENENEKEMCTKNLSALYLFMTFIIHSKLLDDAIMLENINEKSEKSEKSKKSEKSENRKNKNKKFGKDLNKLWEQLSQLMEKTAPVWIVSIQEAALKNYYQSYLELPKVISIKEVARVIGESLRSVARGRKALDEEKMNILINISTGPLFKAKTSRLQIVELVINEVRKSYTLGEIELNKCTKIIANLLFAIKNNENLEKDYPQLYQKFLNSDWDYLSKIIIKNNINNNKNEEKDDDENDLDQEKDKNNNMENNNKWIYELVNLPEILIQMFNHNKEKLSDSNFKSENDESLNQNNLENDSQFNSSPKFAEEISRNEQLFINKLQNPLIRDLSTFGDSNEKLISGKTGEHEMSFRRKIGSRIVSVLLTLLDLLDEKTFWSFFKKRTWSRQSKRERLTLLFRLFCSLLDKETYSIDWTTLIWIKFTVISKVLTFAEPILINNFLNKNNKNKQNENENEIEVEIEKEKEIQIEIENEDKKENEIEKEIEKEIENEKELDEFSPKIWKAYFKALIYFIGNNFLQQEEEENKARFTQLYFNFGDLRLICCRLLRKTWPLLKKKHHHFIKSCADNSLSFLLLRNQTLADLGFSLYYSLLIAEYQKTENFELVTQGAIQVIDKAMRSQLSEKFQGYFFEKILDNFDILNVKHTLITSGKGLGFLAEIKTILDLILALRHYPPILKYEEERTQILLELFEQLRRNKQFKMLIRYYHTLFDLNIILKNYEEAANTLCLYADMLDLSKNEHYEIEELTYPRETTASRKERVLKRAIFYYQEGGAYEKAIELIKILEQYHEKITFDYPSLVDLGDWKMKLLQFIVQKTRVFPTYYRVGYFGKGFENTDKKNSIGKLFIYKGQLLEQLTTFVQNLKNKYPKSTIDGAEPTEEQKNGNSQYIQVAKLNPSTMELLEGKNSILNSNAPDYIKIYKKNYDLTVFFSEKSIKKGKDKNNEFKGLWVKQDYFIVDGKFPTTHRKLPVIKHITKMISPIQCAINTILNKNNSLKMKILYFSSKEQDNSQQMSNFTMELNGTIDAAVNGGVFKYQEAFLTPEYLQENPDNIELVTILRTGLREQLHLLDKALNLHDGLVTQDFRALHSKMKDQFRQMKTILGPILAKKKKDEPIN</sequence>
<comment type="subcellular location">
    <subcellularLocation>
        <location evidence="1">Cytoplasm</location>
    </subcellularLocation>
</comment>
<evidence type="ECO:0000313" key="11">
    <source>
        <dbReference type="EMBL" id="KAJ3425013.1"/>
    </source>
</evidence>
<feature type="region of interest" description="Disordered" evidence="7">
    <location>
        <begin position="747"/>
        <end position="767"/>
    </location>
</feature>
<evidence type="ECO:0000256" key="6">
    <source>
        <dbReference type="SAM" id="Coils"/>
    </source>
</evidence>
<dbReference type="SUPFAM" id="SSF50044">
    <property type="entry name" value="SH3-domain"/>
    <property type="match status" value="1"/>
</dbReference>
<dbReference type="InterPro" id="IPR027007">
    <property type="entry name" value="C2_DOCK-type_domain"/>
</dbReference>
<feature type="domain" description="DOCKER" evidence="10">
    <location>
        <begin position="1400"/>
        <end position="1817"/>
    </location>
</feature>
<evidence type="ECO:0000256" key="5">
    <source>
        <dbReference type="PROSITE-ProRule" id="PRU00983"/>
    </source>
</evidence>
<comment type="similarity">
    <text evidence="5">Belongs to the DOCK family.</text>
</comment>
<dbReference type="EMBL" id="JANTQA010000070">
    <property type="protein sequence ID" value="KAJ3425013.1"/>
    <property type="molecule type" value="Genomic_DNA"/>
</dbReference>
<dbReference type="InterPro" id="IPR027357">
    <property type="entry name" value="DOCKER_dom"/>
</dbReference>
<reference evidence="11" key="1">
    <citation type="submission" date="2022-08" db="EMBL/GenBank/DDBJ databases">
        <title>Novel sulphate-reducing endosymbionts in the free-living metamonad Anaeramoeba.</title>
        <authorList>
            <person name="Jerlstrom-Hultqvist J."/>
            <person name="Cepicka I."/>
            <person name="Gallot-Lavallee L."/>
            <person name="Salas-Leiva D."/>
            <person name="Curtis B.A."/>
            <person name="Zahonova K."/>
            <person name="Pipaliya S."/>
            <person name="Dacks J."/>
            <person name="Roger A.J."/>
        </authorList>
    </citation>
    <scope>NUCLEOTIDE SEQUENCE</scope>
    <source>
        <strain evidence="11">Busselton2</strain>
    </source>
</reference>
<proteinExistence type="inferred from homology"/>
<gene>
    <name evidence="11" type="ORF">M0812_27443</name>
</gene>
<dbReference type="InterPro" id="IPR036028">
    <property type="entry name" value="SH3-like_dom_sf"/>
</dbReference>
<dbReference type="PANTHER" id="PTHR45653">
    <property type="entry name" value="DEDICATOR OF CYTOKINESIS"/>
    <property type="match status" value="1"/>
</dbReference>
<evidence type="ECO:0000256" key="7">
    <source>
        <dbReference type="SAM" id="MobiDB-lite"/>
    </source>
</evidence>
<evidence type="ECO:0000256" key="1">
    <source>
        <dbReference type="ARBA" id="ARBA00004496"/>
    </source>
</evidence>
<dbReference type="InterPro" id="IPR056372">
    <property type="entry name" value="TPR_DOCK"/>
</dbReference>
<evidence type="ECO:0000259" key="8">
    <source>
        <dbReference type="PROSITE" id="PS50002"/>
    </source>
</evidence>
<feature type="coiled-coil region" evidence="6">
    <location>
        <begin position="1145"/>
        <end position="1197"/>
    </location>
</feature>
<dbReference type="Gene3D" id="2.30.30.40">
    <property type="entry name" value="SH3 Domains"/>
    <property type="match status" value="1"/>
</dbReference>
<dbReference type="Gene3D" id="2.60.40.150">
    <property type="entry name" value="C2 domain"/>
    <property type="match status" value="1"/>
</dbReference>
<evidence type="ECO:0000259" key="9">
    <source>
        <dbReference type="PROSITE" id="PS51650"/>
    </source>
</evidence>
<dbReference type="InterPro" id="IPR026791">
    <property type="entry name" value="DOCK"/>
</dbReference>
<name>A0AAV7YBX1_9EUKA</name>
<dbReference type="InterPro" id="IPR032376">
    <property type="entry name" value="DOCK_N"/>
</dbReference>
<dbReference type="InterPro" id="IPR001452">
    <property type="entry name" value="SH3_domain"/>
</dbReference>
<dbReference type="Gene3D" id="1.25.40.410">
    <property type="match status" value="1"/>
</dbReference>
<accession>A0AAV7YBX1</accession>
<feature type="region of interest" description="Disordered" evidence="7">
    <location>
        <begin position="934"/>
        <end position="955"/>
    </location>
</feature>
<dbReference type="Proteomes" id="UP001146793">
    <property type="component" value="Unassembled WGS sequence"/>
</dbReference>
<dbReference type="Gene3D" id="1.20.58.740">
    <property type="match status" value="1"/>
</dbReference>
<dbReference type="PROSITE" id="PS51651">
    <property type="entry name" value="DOCKER"/>
    <property type="match status" value="1"/>
</dbReference>
<dbReference type="PROSITE" id="PS50002">
    <property type="entry name" value="SH3"/>
    <property type="match status" value="1"/>
</dbReference>
<feature type="compositionally biased region" description="Polar residues" evidence="7">
    <location>
        <begin position="994"/>
        <end position="1009"/>
    </location>
</feature>
<dbReference type="InterPro" id="IPR043161">
    <property type="entry name" value="DOCK_C_lobe_A"/>
</dbReference>
<dbReference type="Pfam" id="PF14429">
    <property type="entry name" value="DOCK-C2"/>
    <property type="match status" value="1"/>
</dbReference>
<feature type="region of interest" description="Disordered" evidence="7">
    <location>
        <begin position="985"/>
        <end position="1009"/>
    </location>
</feature>
<feature type="domain" description="C2 DOCK-type" evidence="9">
    <location>
        <begin position="411"/>
        <end position="564"/>
    </location>
</feature>
<keyword evidence="6" id="KW-0175">Coiled coil</keyword>
<dbReference type="GO" id="GO:0005886">
    <property type="term" value="C:plasma membrane"/>
    <property type="evidence" value="ECO:0007669"/>
    <property type="project" value="TreeGrafter"/>
</dbReference>
<evidence type="ECO:0000313" key="12">
    <source>
        <dbReference type="Proteomes" id="UP001146793"/>
    </source>
</evidence>
<dbReference type="GO" id="GO:0005737">
    <property type="term" value="C:cytoplasm"/>
    <property type="evidence" value="ECO:0007669"/>
    <property type="project" value="UniProtKB-SubCell"/>
</dbReference>
<keyword evidence="2 4" id="KW-0728">SH3 domain</keyword>
<comment type="caution">
    <text evidence="11">The sequence shown here is derived from an EMBL/GenBank/DDBJ whole genome shotgun (WGS) entry which is preliminary data.</text>
</comment>
<dbReference type="PROSITE" id="PS51650">
    <property type="entry name" value="C2_DOCK"/>
    <property type="match status" value="1"/>
</dbReference>
<dbReference type="InterPro" id="IPR035892">
    <property type="entry name" value="C2_domain_sf"/>
</dbReference>
<protein>
    <submittedName>
        <fullName evidence="11">Myoblast city isoform b</fullName>
    </submittedName>
</protein>
<dbReference type="PANTHER" id="PTHR45653:SF10">
    <property type="entry name" value="MYOBLAST CITY, ISOFORM B"/>
    <property type="match status" value="1"/>
</dbReference>
<dbReference type="GO" id="GO:0005085">
    <property type="term" value="F:guanyl-nucleotide exchange factor activity"/>
    <property type="evidence" value="ECO:0007669"/>
    <property type="project" value="InterPro"/>
</dbReference>
<evidence type="ECO:0000259" key="10">
    <source>
        <dbReference type="PROSITE" id="PS51651"/>
    </source>
</evidence>
<dbReference type="InterPro" id="IPR046773">
    <property type="entry name" value="DOCKER_Lobe_C"/>
</dbReference>
<dbReference type="GO" id="GO:0031267">
    <property type="term" value="F:small GTPase binding"/>
    <property type="evidence" value="ECO:0007669"/>
    <property type="project" value="TreeGrafter"/>
</dbReference>
<evidence type="ECO:0000256" key="3">
    <source>
        <dbReference type="ARBA" id="ARBA00022490"/>
    </source>
</evidence>
<dbReference type="CDD" id="cd11684">
    <property type="entry name" value="DHR2_DOCK"/>
    <property type="match status" value="1"/>
</dbReference>
<keyword evidence="3" id="KW-0963">Cytoplasm</keyword>
<feature type="domain" description="SH3" evidence="8">
    <location>
        <begin position="7"/>
        <end position="67"/>
    </location>
</feature>
<dbReference type="Pfam" id="PF20421">
    <property type="entry name" value="DHR-2_Lobe_C"/>
    <property type="match status" value="1"/>
</dbReference>